<accession>F4L2M9</accession>
<name>F4L2M9_HALH1</name>
<feature type="transmembrane region" description="Helical" evidence="1">
    <location>
        <begin position="136"/>
        <end position="169"/>
    </location>
</feature>
<dbReference type="RefSeq" id="WP_013763157.1">
    <property type="nucleotide sequence ID" value="NC_015510.1"/>
</dbReference>
<feature type="transmembrane region" description="Helical" evidence="1">
    <location>
        <begin position="61"/>
        <end position="86"/>
    </location>
</feature>
<keyword evidence="1" id="KW-0472">Membrane</keyword>
<gene>
    <name evidence="2" type="ordered locus">Halhy_0685</name>
</gene>
<feature type="transmembrane region" description="Helical" evidence="1">
    <location>
        <begin position="249"/>
        <end position="269"/>
    </location>
</feature>
<dbReference type="Proteomes" id="UP000008461">
    <property type="component" value="Chromosome"/>
</dbReference>
<dbReference type="AlphaFoldDB" id="F4L2M9"/>
<dbReference type="HOGENOM" id="CLU_603956_0_0_10"/>
<dbReference type="EMBL" id="CP002691">
    <property type="protein sequence ID" value="AEE48593.1"/>
    <property type="molecule type" value="Genomic_DNA"/>
</dbReference>
<keyword evidence="1" id="KW-0812">Transmembrane</keyword>
<feature type="transmembrane region" description="Helical" evidence="1">
    <location>
        <begin position="175"/>
        <end position="198"/>
    </location>
</feature>
<evidence type="ECO:0000256" key="1">
    <source>
        <dbReference type="SAM" id="Phobius"/>
    </source>
</evidence>
<dbReference type="OrthoDB" id="1491387at2"/>
<reference key="2">
    <citation type="submission" date="2011-04" db="EMBL/GenBank/DDBJ databases">
        <title>Complete sequence of chromosome of Haliscomenobacter hydrossis DSM 1100.</title>
        <authorList>
            <consortium name="US DOE Joint Genome Institute (JGI-PGF)"/>
            <person name="Lucas S."/>
            <person name="Han J."/>
            <person name="Lapidus A."/>
            <person name="Bruce D."/>
            <person name="Goodwin L."/>
            <person name="Pitluck S."/>
            <person name="Peters L."/>
            <person name="Kyrpides N."/>
            <person name="Mavromatis K."/>
            <person name="Ivanova N."/>
            <person name="Ovchinnikova G."/>
            <person name="Pagani I."/>
            <person name="Daligault H."/>
            <person name="Detter J.C."/>
            <person name="Han C."/>
            <person name="Land M."/>
            <person name="Hauser L."/>
            <person name="Markowitz V."/>
            <person name="Cheng J.-F."/>
            <person name="Hugenholtz P."/>
            <person name="Woyke T."/>
            <person name="Wu D."/>
            <person name="Verbarg S."/>
            <person name="Frueling A."/>
            <person name="Brambilla E."/>
            <person name="Klenk H.-P."/>
            <person name="Eisen J.A."/>
        </authorList>
    </citation>
    <scope>NUCLEOTIDE SEQUENCE</scope>
    <source>
        <strain>DSM 1100</strain>
    </source>
</reference>
<protein>
    <submittedName>
        <fullName evidence="2">Uncharacterized protein</fullName>
    </submittedName>
</protein>
<organism evidence="2 3">
    <name type="scientific">Haliscomenobacter hydrossis (strain ATCC 27775 / DSM 1100 / LMG 10767 / O)</name>
    <dbReference type="NCBI Taxonomy" id="760192"/>
    <lineage>
        <taxon>Bacteria</taxon>
        <taxon>Pseudomonadati</taxon>
        <taxon>Bacteroidota</taxon>
        <taxon>Saprospiria</taxon>
        <taxon>Saprospirales</taxon>
        <taxon>Haliscomenobacteraceae</taxon>
        <taxon>Haliscomenobacter</taxon>
    </lineage>
</organism>
<sequence>MDSPIPEKNKTGWLEHLEAESWSAELIISGAAIYGALQLPWLLTKLIHYSLLNFSDDILEIMYLVFIYLTFAITILMVNFVMHFVLRSLWVGLIGLSSVFPQGINEESEAFSKSYIQQLKHDFGDLRGYNEKIDRLCSIIFAFSFSFAMIFLSIAVMVLTIAGIAYWIHQFNQQIPISMVFFSILSLVLLPGMLNGLLNHKKLREMAWVQKIHYPVLFKGVSRIMFHVFFEPVYYINSIFITNFKKRQYSLSVLTYMALVLPVFAGVFIQSHAIFANKDYYFKYANREDRFYPLHYEDQLGDNQLIQNPMIPSAQIEGSGLNLFLPLPMREETRLYQKYGAYPNDPQLSASENTLKSRAWFREQAGKYFHIEVNGKKYTPSLRGYNHRNAYEYGFLTFIPASLCKEGENVIYIRSEYQVDGKKRECYIPFWYSNR</sequence>
<keyword evidence="3" id="KW-1185">Reference proteome</keyword>
<evidence type="ECO:0000313" key="3">
    <source>
        <dbReference type="Proteomes" id="UP000008461"/>
    </source>
</evidence>
<evidence type="ECO:0000313" key="2">
    <source>
        <dbReference type="EMBL" id="AEE48593.1"/>
    </source>
</evidence>
<dbReference type="KEGG" id="hhy:Halhy_0685"/>
<proteinExistence type="predicted"/>
<dbReference type="STRING" id="760192.Halhy_0685"/>
<dbReference type="eggNOG" id="ENOG502Z9KI">
    <property type="taxonomic scope" value="Bacteria"/>
</dbReference>
<feature type="transmembrane region" description="Helical" evidence="1">
    <location>
        <begin position="21"/>
        <end position="41"/>
    </location>
</feature>
<reference evidence="2 3" key="1">
    <citation type="journal article" date="2011" name="Stand. Genomic Sci.">
        <title>Complete genome sequence of Haliscomenobacter hydrossis type strain (O).</title>
        <authorList>
            <consortium name="US DOE Joint Genome Institute (JGI-PGF)"/>
            <person name="Daligault H."/>
            <person name="Lapidus A."/>
            <person name="Zeytun A."/>
            <person name="Nolan M."/>
            <person name="Lucas S."/>
            <person name="Del Rio T.G."/>
            <person name="Tice H."/>
            <person name="Cheng J.F."/>
            <person name="Tapia R."/>
            <person name="Han C."/>
            <person name="Goodwin L."/>
            <person name="Pitluck S."/>
            <person name="Liolios K."/>
            <person name="Pagani I."/>
            <person name="Ivanova N."/>
            <person name="Huntemann M."/>
            <person name="Mavromatis K."/>
            <person name="Mikhailova N."/>
            <person name="Pati A."/>
            <person name="Chen A."/>
            <person name="Palaniappan K."/>
            <person name="Land M."/>
            <person name="Hauser L."/>
            <person name="Brambilla E.M."/>
            <person name="Rohde M."/>
            <person name="Verbarg S."/>
            <person name="Goker M."/>
            <person name="Bristow J."/>
            <person name="Eisen J.A."/>
            <person name="Markowitz V."/>
            <person name="Hugenholtz P."/>
            <person name="Kyrpides N.C."/>
            <person name="Klenk H.P."/>
            <person name="Woyke T."/>
        </authorList>
    </citation>
    <scope>NUCLEOTIDE SEQUENCE [LARGE SCALE GENOMIC DNA]</scope>
    <source>
        <strain evidence="3">ATCC 27775 / DSM 1100 / LMG 10767 / O</strain>
    </source>
</reference>
<keyword evidence="1" id="KW-1133">Transmembrane helix</keyword>